<proteinExistence type="predicted"/>
<dbReference type="KEGG" id="hmi:soil367_09405"/>
<reference evidence="2 3" key="1">
    <citation type="submission" date="2018-07" db="EMBL/GenBank/DDBJ databases">
        <title>Marsedoiliclastica nanhaica gen. nov. sp. nov., a novel marine hydrocarbonoclastic bacterium isolated from an in-situ enriched hydrocarbon-degrading consortium in deep-sea sediment.</title>
        <authorList>
            <person name="Dong C."/>
            <person name="Ma T."/>
            <person name="Liu R."/>
            <person name="Shao Z."/>
        </authorList>
    </citation>
    <scope>NUCLEOTIDE SEQUENCE [LARGE SCALE GENOMIC DNA]</scope>
    <source>
        <strain evidence="3">soil36-7</strain>
    </source>
</reference>
<feature type="transmembrane region" description="Helical" evidence="1">
    <location>
        <begin position="115"/>
        <end position="132"/>
    </location>
</feature>
<keyword evidence="1" id="KW-0472">Membrane</keyword>
<keyword evidence="1" id="KW-0812">Transmembrane</keyword>
<dbReference type="Proteomes" id="UP000298049">
    <property type="component" value="Chromosome"/>
</dbReference>
<dbReference type="EMBL" id="CP031093">
    <property type="protein sequence ID" value="QCF26130.1"/>
    <property type="molecule type" value="Genomic_DNA"/>
</dbReference>
<sequence length="176" mass="19263">MYDIFTKPTPYVAVLLLCMAAAFTGMMAGPRAGRSDATIEAYREVGREIFFVFLPFVFYSVLATTNESLLAFLAGTELPMASAIVSGMSILSINKGIKASKGRYPMDKFATLMKWARTTLIACLILVAWLFFDESPWPWFSVINLGVVIAVITLAFGVIAAMSRMEKVPQEVGIAP</sequence>
<feature type="transmembrane region" description="Helical" evidence="1">
    <location>
        <begin position="138"/>
        <end position="161"/>
    </location>
</feature>
<organism evidence="2 3">
    <name type="scientific">Hydrocarboniclastica marina</name>
    <dbReference type="NCBI Taxonomy" id="2259620"/>
    <lineage>
        <taxon>Bacteria</taxon>
        <taxon>Pseudomonadati</taxon>
        <taxon>Pseudomonadota</taxon>
        <taxon>Gammaproteobacteria</taxon>
        <taxon>Alteromonadales</taxon>
        <taxon>Alteromonadaceae</taxon>
        <taxon>Hydrocarboniclastica</taxon>
    </lineage>
</organism>
<evidence type="ECO:0000313" key="3">
    <source>
        <dbReference type="Proteomes" id="UP000298049"/>
    </source>
</evidence>
<feature type="transmembrane region" description="Helical" evidence="1">
    <location>
        <begin position="45"/>
        <end position="63"/>
    </location>
</feature>
<keyword evidence="3" id="KW-1185">Reference proteome</keyword>
<gene>
    <name evidence="2" type="ORF">soil367_09405</name>
</gene>
<accession>A0A4V1D8R7</accession>
<feature type="transmembrane region" description="Helical" evidence="1">
    <location>
        <begin position="12"/>
        <end position="33"/>
    </location>
</feature>
<protein>
    <recommendedName>
        <fullName evidence="4">DUF2975 domain-containing protein</fullName>
    </recommendedName>
</protein>
<feature type="transmembrane region" description="Helical" evidence="1">
    <location>
        <begin position="69"/>
        <end position="94"/>
    </location>
</feature>
<evidence type="ECO:0008006" key="4">
    <source>
        <dbReference type="Google" id="ProtNLM"/>
    </source>
</evidence>
<dbReference type="AlphaFoldDB" id="A0A4V1D8R7"/>
<name>A0A4V1D8R7_9ALTE</name>
<evidence type="ECO:0000313" key="2">
    <source>
        <dbReference type="EMBL" id="QCF26130.1"/>
    </source>
</evidence>
<evidence type="ECO:0000256" key="1">
    <source>
        <dbReference type="SAM" id="Phobius"/>
    </source>
</evidence>
<keyword evidence="1" id="KW-1133">Transmembrane helix</keyword>